<feature type="domain" description="CN hydrolase" evidence="3">
    <location>
        <begin position="1"/>
        <end position="242"/>
    </location>
</feature>
<dbReference type="InterPro" id="IPR001110">
    <property type="entry name" value="UPF0012_CS"/>
</dbReference>
<dbReference type="STRING" id="83656.B1H18_07105"/>
<dbReference type="GO" id="GO:0033388">
    <property type="term" value="P:putrescine biosynthetic process from arginine"/>
    <property type="evidence" value="ECO:0007669"/>
    <property type="project" value="TreeGrafter"/>
</dbReference>
<dbReference type="InterPro" id="IPR036526">
    <property type="entry name" value="C-N_Hydrolase_sf"/>
</dbReference>
<dbReference type="PANTHER" id="PTHR43674:SF2">
    <property type="entry name" value="BETA-UREIDOPROPIONASE"/>
    <property type="match status" value="1"/>
</dbReference>
<comment type="similarity">
    <text evidence="1">Belongs to the carbon-nitrogen hydrolase superfamily. NIT1/NIT2 family.</text>
</comment>
<dbReference type="SUPFAM" id="SSF56317">
    <property type="entry name" value="Carbon-nitrogen hydrolase"/>
    <property type="match status" value="1"/>
</dbReference>
<dbReference type="PROSITE" id="PS50263">
    <property type="entry name" value="CN_HYDROLASE"/>
    <property type="match status" value="1"/>
</dbReference>
<evidence type="ECO:0000313" key="5">
    <source>
        <dbReference type="Proteomes" id="UP000190539"/>
    </source>
</evidence>
<dbReference type="OrthoDB" id="9811121at2"/>
<gene>
    <name evidence="4" type="ORF">B1H18_07105</name>
</gene>
<dbReference type="EMBL" id="MVFC01000003">
    <property type="protein sequence ID" value="OON81864.1"/>
    <property type="molecule type" value="Genomic_DNA"/>
</dbReference>
<proteinExistence type="inferred from homology"/>
<dbReference type="InterPro" id="IPR003010">
    <property type="entry name" value="C-N_Hydrolase"/>
</dbReference>
<dbReference type="Gene3D" id="3.60.110.10">
    <property type="entry name" value="Carbon-nitrogen hydrolase"/>
    <property type="match status" value="1"/>
</dbReference>
<dbReference type="AlphaFoldDB" id="A0A1V4AD18"/>
<dbReference type="InterPro" id="IPR050345">
    <property type="entry name" value="Aliph_Amidase/BUP"/>
</dbReference>
<keyword evidence="2 4" id="KW-0378">Hydrolase</keyword>
<keyword evidence="5" id="KW-1185">Reference proteome</keyword>
<evidence type="ECO:0000256" key="2">
    <source>
        <dbReference type="ARBA" id="ARBA00022801"/>
    </source>
</evidence>
<dbReference type="RefSeq" id="WP_077965824.1">
    <property type="nucleotide sequence ID" value="NZ_CP045178.1"/>
</dbReference>
<evidence type="ECO:0000259" key="3">
    <source>
        <dbReference type="PROSITE" id="PS50263"/>
    </source>
</evidence>
<evidence type="ECO:0000256" key="1">
    <source>
        <dbReference type="ARBA" id="ARBA00010613"/>
    </source>
</evidence>
<accession>A0A1V4AD18</accession>
<sequence length="267" mass="28583">MTRVVCRPLAPRLGEFEANQRAVLDAIDAARDADILVLPELVTTGYVFHTRAEAADAAIGAEGPELAAWSAALTGDTVVVAGFAERGEDGVIHNSAALVGTDGVRAVHRKAHLWDREKLFFTPGDRPPPVVDTAFGRVAVLICYDLEFPEYTRRAALDGADLLAVPVNWPLVPRPEGERPPEVVIAQAAALVNRVAVACCDRGGTERGQRWTEGTTLIGSDGWVVATATTDDPAGARAELDLLAGRDKRLTDHCDLFGDRRPELYGG</sequence>
<dbReference type="Proteomes" id="UP000190539">
    <property type="component" value="Unassembled WGS sequence"/>
</dbReference>
<dbReference type="PROSITE" id="PS01227">
    <property type="entry name" value="UPF0012"/>
    <property type="match status" value="1"/>
</dbReference>
<comment type="caution">
    <text evidence="4">The sequence shown here is derived from an EMBL/GenBank/DDBJ whole genome shotgun (WGS) entry which is preliminary data.</text>
</comment>
<dbReference type="GO" id="GO:0050126">
    <property type="term" value="F:N-carbamoylputrescine amidase activity"/>
    <property type="evidence" value="ECO:0007669"/>
    <property type="project" value="TreeGrafter"/>
</dbReference>
<name>A0A1V4AD18_9ACTN</name>
<organism evidence="4 5">
    <name type="scientific">Streptomyces tsukubensis</name>
    <dbReference type="NCBI Taxonomy" id="83656"/>
    <lineage>
        <taxon>Bacteria</taxon>
        <taxon>Bacillati</taxon>
        <taxon>Actinomycetota</taxon>
        <taxon>Actinomycetes</taxon>
        <taxon>Kitasatosporales</taxon>
        <taxon>Streptomycetaceae</taxon>
        <taxon>Streptomyces</taxon>
    </lineage>
</organism>
<protein>
    <submittedName>
        <fullName evidence="4">Hydrolase</fullName>
    </submittedName>
</protein>
<evidence type="ECO:0000313" key="4">
    <source>
        <dbReference type="EMBL" id="OON81864.1"/>
    </source>
</evidence>
<dbReference type="Pfam" id="PF00795">
    <property type="entry name" value="CN_hydrolase"/>
    <property type="match status" value="1"/>
</dbReference>
<dbReference type="PANTHER" id="PTHR43674">
    <property type="entry name" value="NITRILASE C965.09-RELATED"/>
    <property type="match status" value="1"/>
</dbReference>
<reference evidence="4 5" key="1">
    <citation type="submission" date="2017-02" db="EMBL/GenBank/DDBJ databases">
        <title>Draft Genome Sequence of Streptomyces tsukubaensis F601, a Producer of the immunosuppressant tacrolimus FK506.</title>
        <authorList>
            <person name="Zong G."/>
            <person name="Zhong C."/>
            <person name="Fu J."/>
            <person name="Qin R."/>
            <person name="Cao G."/>
        </authorList>
    </citation>
    <scope>NUCLEOTIDE SEQUENCE [LARGE SCALE GENOMIC DNA]</scope>
    <source>
        <strain evidence="4 5">F601</strain>
    </source>
</reference>